<evidence type="ECO:0000313" key="10">
    <source>
        <dbReference type="Proteomes" id="UP000828390"/>
    </source>
</evidence>
<evidence type="ECO:0000256" key="3">
    <source>
        <dbReference type="ARBA" id="ARBA00022837"/>
    </source>
</evidence>
<keyword evidence="4" id="KW-0206">Cytoskeleton</keyword>
<evidence type="ECO:0000256" key="1">
    <source>
        <dbReference type="ARBA" id="ARBA00004245"/>
    </source>
</evidence>
<dbReference type="CDD" id="cd00051">
    <property type="entry name" value="EFh"/>
    <property type="match status" value="1"/>
</dbReference>
<feature type="compositionally biased region" description="Polar residues" evidence="6">
    <location>
        <begin position="1529"/>
        <end position="1539"/>
    </location>
</feature>
<keyword evidence="10" id="KW-1185">Reference proteome</keyword>
<dbReference type="PANTHER" id="PTHR23169:SF23">
    <property type="entry name" value="SHORT STOP, ISOFORM H"/>
    <property type="match status" value="1"/>
</dbReference>
<dbReference type="InterPro" id="IPR018247">
    <property type="entry name" value="EF_Hand_1_Ca_BS"/>
</dbReference>
<dbReference type="InterPro" id="IPR003108">
    <property type="entry name" value="GAR_dom"/>
</dbReference>
<dbReference type="PROSITE" id="PS51460">
    <property type="entry name" value="GAR"/>
    <property type="match status" value="1"/>
</dbReference>
<keyword evidence="5" id="KW-0175">Coiled coil</keyword>
<feature type="compositionally biased region" description="Polar residues" evidence="6">
    <location>
        <begin position="1137"/>
        <end position="1147"/>
    </location>
</feature>
<dbReference type="GO" id="GO:0008017">
    <property type="term" value="F:microtubule binding"/>
    <property type="evidence" value="ECO:0007669"/>
    <property type="project" value="InterPro"/>
</dbReference>
<evidence type="ECO:0000256" key="5">
    <source>
        <dbReference type="SAM" id="Coils"/>
    </source>
</evidence>
<dbReference type="SUPFAM" id="SSF47473">
    <property type="entry name" value="EF-hand"/>
    <property type="match status" value="1"/>
</dbReference>
<dbReference type="SMART" id="SM00243">
    <property type="entry name" value="GAS2"/>
    <property type="match status" value="1"/>
</dbReference>
<sequence>MVRCVARKNHVNISNVKILKQDLQDNKPLMDKLNKTGLALTKLALSPVDVDLLQETMENDNRRVEDIRRGVRERSMSIDEALQQSAEFTDKLENMLEALTSTEEQVTNAQPVSAHPDKIRDQISDNNALMEEMTMRLSALESVQVAAEELIKQATDSQDDAVKDVKAKLLDLCDLYERINAAAAERNNRLEETLEVSDRFWDELHQLTRSLKDLSDTLASQEPPALEPSLIKEQQETLEALRENIEETQFDLGEVQQTGEQLMNLCGEPDRPEVQKNIDDLDTNLRTINSDFEKRSRSLEDALERSLQFQDELMKNLVWLQKREDTLRDMGPIGGDFDTIKEQWNKVKNFKLEVDPKHADIEALNQKAEELVKDSSPDQVVIVKEPVGAVNKRWEGLQEGISDRQRELQLAMLNVGQTEHALNELLAWLDKTEQMLDENSPVLGDRKLVEIELAKHKVLQNDIHSREPSVRSVREACQMGSERSATSRRKVDDMMRMWNTVQGKSKARQQALEEALKEAKSFSDNMEKMIQRLGQIEGMLITSRPVGGLPDTARDQLDRFMEVHNELQDMEPAVARLQQDGARLIAKSMDPASGTIKQNLQRLQATWEHVKTRSVDRKDKLEQAVNQANNFHGDLSEFTTWLLEAENTLKNMSAVSRVIPHVSEQIMQHKTLQQDIATHRDQMIKLDKTGTHLKYFSQKPDVVIIKNLLSSVQQRWEKIVSRSAERTRHLERGYKEAKQFSDMLGDLMSWLTDAEEALTNAQTIGNDPIKIKVMIAKHKEFQKSLGSKQPVYDNVNRTGRSLKERSPDQDMPVLDRMLSDLKHRWNNVCGKSVDRQRKLEEALLFSGQFSDALQALLDWLAKVEPGLGEDQMVHGDIDTVNNLVEEHKACGNGAFQQELGARSNNVQFVRKRAKEMLEKSEEDTSQQQAQLIELATMWDRVCKLSVYKQERLEQAQRLAEEFHKKAQGLIAWLASAERQLRYKGPLPDDEGEIVKQIEEHKAFEEEFLRQEGVLRETLNIGQDIMKRCNPDALSTLKHWLSVLRSRWEEVSNWSKQRGDRLRNGLALLRRNNQLLEELIAWLNGAETRLFNENAEPIPDDVDVIHKLLTDHQEFQNEMSTKQPEIEQVTKADRRQRTSSVAGESVSQIPLYKGLSGRRTPTPVKYGPGRRSVTDDGRRTPESNYKNPRVGALNIKWRQVWFSAYERQRRLQEALDYLNELERMKNFKFDDWRKRYLTWMHHNKSRIMDFFRRQDRDRDGKVTRQEFIEGIMASRFQTTPMEMEAVANIFDKDGDGFIDYKEFVSALRPNRDTTKGASSKKPEPVNDSEMINDEVKRQVHKCTCVKQYRIHKIGEGKYRFGDSQKLRLVRILRSTVMVRVGGGWMALDEFLVKNDPCRAKGRTNTELREQFTLATGVSQSMGVFTSKSPGGSSYSGSSTYSGATSPYGSARSPSNASQGPIMKVREKTVYSAPWRTNMARPGPDGEVQNILSTPKSRLHRPDLFSPRTLYSPGTPASRSSSRASTGSRPFSPTGSETSEISEPEVFTTVQSETRTVGGRNETTRTYQTHVMQTRTVPGPSRSNTSTPTKMSKIPKMTPKKR</sequence>
<keyword evidence="3" id="KW-0106">Calcium</keyword>
<evidence type="ECO:0000256" key="2">
    <source>
        <dbReference type="ARBA" id="ARBA00022490"/>
    </source>
</evidence>
<dbReference type="CDD" id="cd00176">
    <property type="entry name" value="SPEC"/>
    <property type="match status" value="6"/>
</dbReference>
<dbReference type="InterPro" id="IPR002017">
    <property type="entry name" value="Spectrin_repeat"/>
</dbReference>
<dbReference type="GO" id="GO:0031122">
    <property type="term" value="P:cytoplasmic microtubule organization"/>
    <property type="evidence" value="ECO:0007669"/>
    <property type="project" value="TreeGrafter"/>
</dbReference>
<comment type="caution">
    <text evidence="9">The sequence shown here is derived from an EMBL/GenBank/DDBJ whole genome shotgun (WGS) entry which is preliminary data.</text>
</comment>
<dbReference type="SUPFAM" id="SSF46966">
    <property type="entry name" value="Spectrin repeat"/>
    <property type="match status" value="8"/>
</dbReference>
<dbReference type="PROSITE" id="PS50222">
    <property type="entry name" value="EF_HAND_2"/>
    <property type="match status" value="2"/>
</dbReference>
<feature type="compositionally biased region" description="Polar residues" evidence="6">
    <location>
        <begin position="1562"/>
        <end position="1588"/>
    </location>
</feature>
<dbReference type="FunFam" id="1.20.58.60:FF:000001">
    <property type="entry name" value="Microtubule-actin cross-linking factor 1"/>
    <property type="match status" value="4"/>
</dbReference>
<evidence type="ECO:0000313" key="9">
    <source>
        <dbReference type="EMBL" id="KAH3698995.1"/>
    </source>
</evidence>
<dbReference type="SMART" id="SM00054">
    <property type="entry name" value="EFh"/>
    <property type="match status" value="2"/>
</dbReference>
<feature type="region of interest" description="Disordered" evidence="6">
    <location>
        <begin position="1117"/>
        <end position="1186"/>
    </location>
</feature>
<dbReference type="InterPro" id="IPR011992">
    <property type="entry name" value="EF-hand-dom_pair"/>
</dbReference>
<dbReference type="GO" id="GO:0030056">
    <property type="term" value="C:hemidesmosome"/>
    <property type="evidence" value="ECO:0007669"/>
    <property type="project" value="TreeGrafter"/>
</dbReference>
<dbReference type="Gene3D" id="1.20.58.60">
    <property type="match status" value="10"/>
</dbReference>
<gene>
    <name evidence="9" type="ORF">DPMN_073941</name>
</gene>
<dbReference type="Pfam" id="PF02187">
    <property type="entry name" value="GAS2"/>
    <property type="match status" value="1"/>
</dbReference>
<protein>
    <recommendedName>
        <fullName evidence="11">Microtubule-actin cross-linking factor 1-like</fullName>
    </recommendedName>
</protein>
<comment type="subcellular location">
    <subcellularLocation>
        <location evidence="1">Cytoplasm</location>
        <location evidence="1">Cytoskeleton</location>
    </subcellularLocation>
</comment>
<dbReference type="GO" id="GO:0042060">
    <property type="term" value="P:wound healing"/>
    <property type="evidence" value="ECO:0007669"/>
    <property type="project" value="TreeGrafter"/>
</dbReference>
<dbReference type="GO" id="GO:0005886">
    <property type="term" value="C:plasma membrane"/>
    <property type="evidence" value="ECO:0007669"/>
    <property type="project" value="UniProtKB-SubCell"/>
</dbReference>
<dbReference type="GO" id="GO:0005882">
    <property type="term" value="C:intermediate filament"/>
    <property type="evidence" value="ECO:0007669"/>
    <property type="project" value="TreeGrafter"/>
</dbReference>
<keyword evidence="2" id="KW-0963">Cytoplasm</keyword>
<feature type="coiled-coil region" evidence="5">
    <location>
        <begin position="231"/>
        <end position="258"/>
    </location>
</feature>
<feature type="compositionally biased region" description="Basic and acidic residues" evidence="6">
    <location>
        <begin position="1123"/>
        <end position="1135"/>
    </location>
</feature>
<dbReference type="PANTHER" id="PTHR23169">
    <property type="entry name" value="ENVOPLAKIN"/>
    <property type="match status" value="1"/>
</dbReference>
<dbReference type="Gene3D" id="1.10.238.10">
    <property type="entry name" value="EF-hand"/>
    <property type="match status" value="1"/>
</dbReference>
<dbReference type="GO" id="GO:0045104">
    <property type="term" value="P:intermediate filament cytoskeleton organization"/>
    <property type="evidence" value="ECO:0007669"/>
    <property type="project" value="InterPro"/>
</dbReference>
<dbReference type="GO" id="GO:0005198">
    <property type="term" value="F:structural molecule activity"/>
    <property type="evidence" value="ECO:0007669"/>
    <property type="project" value="TreeGrafter"/>
</dbReference>
<dbReference type="InterPro" id="IPR036534">
    <property type="entry name" value="GAR_dom_sf"/>
</dbReference>
<feature type="compositionally biased region" description="Low complexity" evidence="6">
    <location>
        <begin position="1510"/>
        <end position="1528"/>
    </location>
</feature>
<dbReference type="Pfam" id="PF13499">
    <property type="entry name" value="EF-hand_7"/>
    <property type="match status" value="1"/>
</dbReference>
<organism evidence="9 10">
    <name type="scientific">Dreissena polymorpha</name>
    <name type="common">Zebra mussel</name>
    <name type="synonym">Mytilus polymorpha</name>
    <dbReference type="NCBI Taxonomy" id="45954"/>
    <lineage>
        <taxon>Eukaryota</taxon>
        <taxon>Metazoa</taxon>
        <taxon>Spiralia</taxon>
        <taxon>Lophotrochozoa</taxon>
        <taxon>Mollusca</taxon>
        <taxon>Bivalvia</taxon>
        <taxon>Autobranchia</taxon>
        <taxon>Heteroconchia</taxon>
        <taxon>Euheterodonta</taxon>
        <taxon>Imparidentia</taxon>
        <taxon>Neoheterodontei</taxon>
        <taxon>Myida</taxon>
        <taxon>Dreissenoidea</taxon>
        <taxon>Dreissenidae</taxon>
        <taxon>Dreissena</taxon>
    </lineage>
</organism>
<dbReference type="InterPro" id="IPR002048">
    <property type="entry name" value="EF_hand_dom"/>
</dbReference>
<accession>A0A9D3YGR0</accession>
<dbReference type="FunFam" id="3.30.920.20:FF:000001">
    <property type="entry name" value="Microtubule-actin cross-linking factor 1"/>
    <property type="match status" value="1"/>
</dbReference>
<feature type="domain" description="GAR" evidence="8">
    <location>
        <begin position="1325"/>
        <end position="1397"/>
    </location>
</feature>
<dbReference type="InterPro" id="IPR043197">
    <property type="entry name" value="Plakin"/>
</dbReference>
<evidence type="ECO:0000256" key="6">
    <source>
        <dbReference type="SAM" id="MobiDB-lite"/>
    </source>
</evidence>
<evidence type="ECO:0000259" key="7">
    <source>
        <dbReference type="PROSITE" id="PS50222"/>
    </source>
</evidence>
<dbReference type="InterPro" id="IPR018159">
    <property type="entry name" value="Spectrin/alpha-actinin"/>
</dbReference>
<feature type="domain" description="EF-hand" evidence="7">
    <location>
        <begin position="1241"/>
        <end position="1276"/>
    </location>
</feature>
<dbReference type="EMBL" id="JAIWYP010000015">
    <property type="protein sequence ID" value="KAH3698995.1"/>
    <property type="molecule type" value="Genomic_DNA"/>
</dbReference>
<dbReference type="SMART" id="SM00150">
    <property type="entry name" value="SPEC"/>
    <property type="match status" value="10"/>
</dbReference>
<name>A0A9D3YGR0_DREPO</name>
<dbReference type="Proteomes" id="UP000828390">
    <property type="component" value="Unassembled WGS sequence"/>
</dbReference>
<dbReference type="Pfam" id="PF00435">
    <property type="entry name" value="Spectrin"/>
    <property type="match status" value="8"/>
</dbReference>
<feature type="domain" description="EF-hand" evidence="7">
    <location>
        <begin position="1277"/>
        <end position="1312"/>
    </location>
</feature>
<proteinExistence type="predicted"/>
<evidence type="ECO:0000259" key="8">
    <source>
        <dbReference type="PROSITE" id="PS51460"/>
    </source>
</evidence>
<dbReference type="PROSITE" id="PS00018">
    <property type="entry name" value="EF_HAND_1"/>
    <property type="match status" value="2"/>
</dbReference>
<evidence type="ECO:0000256" key="4">
    <source>
        <dbReference type="ARBA" id="ARBA00023212"/>
    </source>
</evidence>
<dbReference type="SUPFAM" id="SSF143575">
    <property type="entry name" value="GAS2 domain-like"/>
    <property type="match status" value="1"/>
</dbReference>
<feature type="coiled-coil region" evidence="5">
    <location>
        <begin position="78"/>
        <end position="105"/>
    </location>
</feature>
<dbReference type="Gene3D" id="3.30.920.20">
    <property type="entry name" value="Gas2-like domain"/>
    <property type="match status" value="1"/>
</dbReference>
<evidence type="ECO:0008006" key="11">
    <source>
        <dbReference type="Google" id="ProtNLM"/>
    </source>
</evidence>
<dbReference type="GO" id="GO:0005737">
    <property type="term" value="C:cytoplasm"/>
    <property type="evidence" value="ECO:0007669"/>
    <property type="project" value="TreeGrafter"/>
</dbReference>
<feature type="region of interest" description="Disordered" evidence="6">
    <location>
        <begin position="1421"/>
        <end position="1600"/>
    </location>
</feature>
<feature type="compositionally biased region" description="Basic and acidic residues" evidence="6">
    <location>
        <begin position="1171"/>
        <end position="1180"/>
    </location>
</feature>
<reference evidence="9" key="2">
    <citation type="submission" date="2020-11" db="EMBL/GenBank/DDBJ databases">
        <authorList>
            <person name="McCartney M.A."/>
            <person name="Auch B."/>
            <person name="Kono T."/>
            <person name="Mallez S."/>
            <person name="Becker A."/>
            <person name="Gohl D.M."/>
            <person name="Silverstein K.A.T."/>
            <person name="Koren S."/>
            <person name="Bechman K.B."/>
            <person name="Herman A."/>
            <person name="Abrahante J.E."/>
            <person name="Garbe J."/>
        </authorList>
    </citation>
    <scope>NUCLEOTIDE SEQUENCE</scope>
    <source>
        <strain evidence="9">Duluth1</strain>
        <tissue evidence="9">Whole animal</tissue>
    </source>
</reference>
<dbReference type="GO" id="GO:0005509">
    <property type="term" value="F:calcium ion binding"/>
    <property type="evidence" value="ECO:0007669"/>
    <property type="project" value="InterPro"/>
</dbReference>
<reference evidence="9" key="1">
    <citation type="journal article" date="2019" name="bioRxiv">
        <title>The Genome of the Zebra Mussel, Dreissena polymorpha: A Resource for Invasive Species Research.</title>
        <authorList>
            <person name="McCartney M.A."/>
            <person name="Auch B."/>
            <person name="Kono T."/>
            <person name="Mallez S."/>
            <person name="Zhang Y."/>
            <person name="Obille A."/>
            <person name="Becker A."/>
            <person name="Abrahante J.E."/>
            <person name="Garbe J."/>
            <person name="Badalamenti J.P."/>
            <person name="Herman A."/>
            <person name="Mangelson H."/>
            <person name="Liachko I."/>
            <person name="Sullivan S."/>
            <person name="Sone E.D."/>
            <person name="Koren S."/>
            <person name="Silverstein K.A.T."/>
            <person name="Beckman K.B."/>
            <person name="Gohl D.M."/>
        </authorList>
    </citation>
    <scope>NUCLEOTIDE SEQUENCE</scope>
    <source>
        <strain evidence="9">Duluth1</strain>
        <tissue evidence="9">Whole animal</tissue>
    </source>
</reference>
<feature type="compositionally biased region" description="Low complexity" evidence="6">
    <location>
        <begin position="1424"/>
        <end position="1448"/>
    </location>
</feature>